<accession>A0A015V2R4</accession>
<protein>
    <submittedName>
        <fullName evidence="1">Uncharacterized protein</fullName>
    </submittedName>
</protein>
<evidence type="ECO:0000313" key="2">
    <source>
        <dbReference type="Proteomes" id="UP000020773"/>
    </source>
</evidence>
<gene>
    <name evidence="1" type="ORF">M125_3727</name>
</gene>
<name>A0A015V2R4_BACFG</name>
<organism evidence="1 2">
    <name type="scientific">Bacteroides fragilis str. 3998T(B)3</name>
    <dbReference type="NCBI Taxonomy" id="1339316"/>
    <lineage>
        <taxon>Bacteria</taxon>
        <taxon>Pseudomonadati</taxon>
        <taxon>Bacteroidota</taxon>
        <taxon>Bacteroidia</taxon>
        <taxon>Bacteroidales</taxon>
        <taxon>Bacteroidaceae</taxon>
        <taxon>Bacteroides</taxon>
    </lineage>
</organism>
<dbReference type="Proteomes" id="UP000020773">
    <property type="component" value="Unassembled WGS sequence"/>
</dbReference>
<evidence type="ECO:0000313" key="1">
    <source>
        <dbReference type="EMBL" id="EXY89571.1"/>
    </source>
</evidence>
<reference evidence="1 2" key="1">
    <citation type="submission" date="2014-02" db="EMBL/GenBank/DDBJ databases">
        <authorList>
            <person name="Sears C."/>
            <person name="Carroll K."/>
            <person name="Sack B.R."/>
            <person name="Qadri F."/>
            <person name="Myers L.L."/>
            <person name="Chung G.-T."/>
            <person name="Escheverria P."/>
            <person name="Fraser C.M."/>
            <person name="Sadzewicz L."/>
            <person name="Shefchek K.A."/>
            <person name="Tallon L."/>
            <person name="Das S.P."/>
            <person name="Daugherty S."/>
            <person name="Mongodin E.F."/>
        </authorList>
    </citation>
    <scope>NUCLEOTIDE SEQUENCE [LARGE SCALE GENOMIC DNA]</scope>
    <source>
        <strain evidence="2">3998T(B)3</strain>
    </source>
</reference>
<sequence>MLLLSWLWFCAATNRFHPGLRLLCLLCGENTISNRFKLTLKLFFILVCFIFA</sequence>
<dbReference type="AlphaFoldDB" id="A0A015V2R4"/>
<proteinExistence type="predicted"/>
<comment type="caution">
    <text evidence="1">The sequence shown here is derived from an EMBL/GenBank/DDBJ whole genome shotgun (WGS) entry which is preliminary data.</text>
</comment>
<dbReference type="EMBL" id="JGDB01000237">
    <property type="protein sequence ID" value="EXY89571.1"/>
    <property type="molecule type" value="Genomic_DNA"/>
</dbReference>